<proteinExistence type="predicted"/>
<evidence type="ECO:0000313" key="2">
    <source>
        <dbReference type="Proteomes" id="UP001460270"/>
    </source>
</evidence>
<gene>
    <name evidence="1" type="ORF">WMY93_032588</name>
</gene>
<comment type="caution">
    <text evidence="1">The sequence shown here is derived from an EMBL/GenBank/DDBJ whole genome shotgun (WGS) entry which is preliminary data.</text>
</comment>
<accession>A0AAW0MR12</accession>
<dbReference type="EMBL" id="JBBPFD010000051">
    <property type="protein sequence ID" value="KAK7880775.1"/>
    <property type="molecule type" value="Genomic_DNA"/>
</dbReference>
<reference evidence="2" key="1">
    <citation type="submission" date="2024-04" db="EMBL/GenBank/DDBJ databases">
        <title>Salinicola lusitanus LLJ914,a marine bacterium isolated from the Okinawa Trough.</title>
        <authorList>
            <person name="Li J."/>
        </authorList>
    </citation>
    <scope>NUCLEOTIDE SEQUENCE [LARGE SCALE GENOMIC DNA]</scope>
</reference>
<protein>
    <submittedName>
        <fullName evidence="1">Uncharacterized protein</fullName>
    </submittedName>
</protein>
<keyword evidence="2" id="KW-1185">Reference proteome</keyword>
<dbReference type="AlphaFoldDB" id="A0AAW0MR12"/>
<name>A0AAW0MR12_9GOBI</name>
<evidence type="ECO:0000313" key="1">
    <source>
        <dbReference type="EMBL" id="KAK7880775.1"/>
    </source>
</evidence>
<dbReference type="Proteomes" id="UP001460270">
    <property type="component" value="Unassembled WGS sequence"/>
</dbReference>
<organism evidence="1 2">
    <name type="scientific">Mugilogobius chulae</name>
    <name type="common">yellowstripe goby</name>
    <dbReference type="NCBI Taxonomy" id="88201"/>
    <lineage>
        <taxon>Eukaryota</taxon>
        <taxon>Metazoa</taxon>
        <taxon>Chordata</taxon>
        <taxon>Craniata</taxon>
        <taxon>Vertebrata</taxon>
        <taxon>Euteleostomi</taxon>
        <taxon>Actinopterygii</taxon>
        <taxon>Neopterygii</taxon>
        <taxon>Teleostei</taxon>
        <taxon>Neoteleostei</taxon>
        <taxon>Acanthomorphata</taxon>
        <taxon>Gobiaria</taxon>
        <taxon>Gobiiformes</taxon>
        <taxon>Gobioidei</taxon>
        <taxon>Gobiidae</taxon>
        <taxon>Gobionellinae</taxon>
        <taxon>Mugilogobius</taxon>
    </lineage>
</organism>
<sequence>MLDVGSCGLHVLNNSFRSGCVSTKWKLNSALTSLKGLFKEESTQRDFTEVTGSTSFPLDFCNNRWIENVVVAERALQILPSIKAYVKAVKAKKIKEPATFRAVEEIVEDDLLQLNFISSSCELLDVLQSLMKKFIKPCVMTSAVELTQVDVCDPENHIDVTRLKRIICDHVRHVGGLCNIDYSKELLMSAADAKEKYERYCEDHLRLQKNKQNIKRGKNLRRKSAK</sequence>